<dbReference type="InterPro" id="IPR024969">
    <property type="entry name" value="EIF3F/CSN6-like_C"/>
</dbReference>
<dbReference type="GO" id="GO:0008237">
    <property type="term" value="F:metallopeptidase activity"/>
    <property type="evidence" value="ECO:0007669"/>
    <property type="project" value="InterPro"/>
</dbReference>
<dbReference type="GO" id="GO:0000338">
    <property type="term" value="P:protein deneddylation"/>
    <property type="evidence" value="ECO:0007669"/>
    <property type="project" value="InterPro"/>
</dbReference>
<protein>
    <recommendedName>
        <fullName evidence="2">COP9 signalosome complex subunit 6</fullName>
    </recommendedName>
</protein>
<accession>A0A8H8A0H4</accession>
<dbReference type="Proteomes" id="UP000673691">
    <property type="component" value="Unassembled WGS sequence"/>
</dbReference>
<dbReference type="EMBL" id="JAEFCI010002180">
    <property type="protein sequence ID" value="KAG5462408.1"/>
    <property type="molecule type" value="Genomic_DNA"/>
</dbReference>
<name>A0A8H8A0H4_9FUNG</name>
<proteinExistence type="inferred from homology"/>
<dbReference type="GO" id="GO:0008180">
    <property type="term" value="C:COP9 signalosome"/>
    <property type="evidence" value="ECO:0007669"/>
    <property type="project" value="UniProtKB-UniRule"/>
</dbReference>
<comment type="function">
    <text evidence="2">Component of the COP9 signalosome complex (CSN), a complex involved in various cellular and developmental processes.</text>
</comment>
<dbReference type="PANTHER" id="PTHR10540:SF8">
    <property type="entry name" value="COP9 SIGNALOSOME COMPLEX SUBUNIT 6"/>
    <property type="match status" value="1"/>
</dbReference>
<keyword evidence="2" id="KW-0736">Signalosome</keyword>
<dbReference type="OrthoDB" id="1378at2759"/>
<gene>
    <name evidence="4" type="ORF">BJ554DRAFT_5272</name>
</gene>
<dbReference type="GO" id="GO:0005737">
    <property type="term" value="C:cytoplasm"/>
    <property type="evidence" value="ECO:0007669"/>
    <property type="project" value="UniProtKB-SubCell"/>
</dbReference>
<evidence type="ECO:0000313" key="4">
    <source>
        <dbReference type="EMBL" id="KAG5462408.1"/>
    </source>
</evidence>
<dbReference type="InterPro" id="IPR033859">
    <property type="entry name" value="MPN_CSN6"/>
</dbReference>
<sequence length="354" mass="39173">MAEAMEVDVAHGGGRAAAFGGKGTVTGGGAPVVADVDNNSGQNIALHPLALLNVSDHYTRTKMQQQEKLQSQVIGALLGSQKGRDIDISNSYELLVTEEPSSGQITVDPGYFITKQEQCASLALQYSDIKNTEYLFKGPCRVFPELDFLGWYSTGTRPTQREIDVHRQMMHWNESPLYLQLNPSDTPVTTKSLPVTVYESIVDIVDGQAVTQFVRSKYKIDTSEAERIAVEHVAHARQDEGREASSLITHLTGQRNAIKMLQTRIRLLSDYVRDVDAGLLPRDHTILRQIGSLCNRLPTACKTEDFREEFLMEYSDVLLASYIAIMTKGTNDLNLLVDRVSVLQGGGMRRSAVQ</sequence>
<evidence type="ECO:0000256" key="2">
    <source>
        <dbReference type="RuleBase" id="RU367006"/>
    </source>
</evidence>
<keyword evidence="2" id="KW-0963">Cytoplasm</keyword>
<dbReference type="AlphaFoldDB" id="A0A8H8A0H4"/>
<comment type="similarity">
    <text evidence="1 2">Belongs to the peptidase M67A family. CSN6 subfamily.</text>
</comment>
<evidence type="ECO:0000313" key="5">
    <source>
        <dbReference type="Proteomes" id="UP000673691"/>
    </source>
</evidence>
<keyword evidence="2" id="KW-0539">Nucleus</keyword>
<evidence type="ECO:0000256" key="1">
    <source>
        <dbReference type="ARBA" id="ARBA00010893"/>
    </source>
</evidence>
<dbReference type="Pfam" id="PF01398">
    <property type="entry name" value="JAB"/>
    <property type="match status" value="1"/>
</dbReference>
<dbReference type="InterPro" id="IPR000555">
    <property type="entry name" value="JAMM/MPN+_dom"/>
</dbReference>
<comment type="subcellular location">
    <subcellularLocation>
        <location evidence="2">Cytoplasm</location>
    </subcellularLocation>
    <subcellularLocation>
        <location evidence="2">Nucleus</location>
    </subcellularLocation>
</comment>
<dbReference type="PROSITE" id="PS50249">
    <property type="entry name" value="MPN"/>
    <property type="match status" value="1"/>
</dbReference>
<dbReference type="SMART" id="SM00232">
    <property type="entry name" value="JAB_MPN"/>
    <property type="match status" value="1"/>
</dbReference>
<evidence type="ECO:0000259" key="3">
    <source>
        <dbReference type="PROSITE" id="PS50249"/>
    </source>
</evidence>
<organism evidence="4 5">
    <name type="scientific">Olpidium bornovanus</name>
    <dbReference type="NCBI Taxonomy" id="278681"/>
    <lineage>
        <taxon>Eukaryota</taxon>
        <taxon>Fungi</taxon>
        <taxon>Fungi incertae sedis</taxon>
        <taxon>Olpidiomycota</taxon>
        <taxon>Olpidiomycotina</taxon>
        <taxon>Olpidiomycetes</taxon>
        <taxon>Olpidiales</taxon>
        <taxon>Olpidiaceae</taxon>
        <taxon>Olpidium</taxon>
    </lineage>
</organism>
<dbReference type="InterPro" id="IPR037518">
    <property type="entry name" value="MPN"/>
</dbReference>
<keyword evidence="5" id="KW-1185">Reference proteome</keyword>
<feature type="domain" description="MPN" evidence="3">
    <location>
        <begin position="44"/>
        <end position="204"/>
    </location>
</feature>
<dbReference type="PANTHER" id="PTHR10540">
    <property type="entry name" value="EUKARYOTIC TRANSLATION INITIATION FACTOR 3 SUBUNIT F-RELATED"/>
    <property type="match status" value="1"/>
</dbReference>
<dbReference type="CDD" id="cd08063">
    <property type="entry name" value="MPN_CSN6"/>
    <property type="match status" value="1"/>
</dbReference>
<comment type="caution">
    <text evidence="4">The sequence shown here is derived from an EMBL/GenBank/DDBJ whole genome shotgun (WGS) entry which is preliminary data.</text>
</comment>
<dbReference type="Pfam" id="PF13012">
    <property type="entry name" value="MitMem_reg"/>
    <property type="match status" value="1"/>
</dbReference>
<reference evidence="4 5" key="1">
    <citation type="journal article" name="Sci. Rep.">
        <title>Genome-scale phylogenetic analyses confirm Olpidium as the closest living zoosporic fungus to the non-flagellated, terrestrial fungi.</title>
        <authorList>
            <person name="Chang Y."/>
            <person name="Rochon D."/>
            <person name="Sekimoto S."/>
            <person name="Wang Y."/>
            <person name="Chovatia M."/>
            <person name="Sandor L."/>
            <person name="Salamov A."/>
            <person name="Grigoriev I.V."/>
            <person name="Stajich J.E."/>
            <person name="Spatafora J.W."/>
        </authorList>
    </citation>
    <scope>NUCLEOTIDE SEQUENCE [LARGE SCALE GENOMIC DNA]</scope>
    <source>
        <strain evidence="4">S191</strain>
    </source>
</reference>
<dbReference type="Gene3D" id="3.40.140.10">
    <property type="entry name" value="Cytidine Deaminase, domain 2"/>
    <property type="match status" value="1"/>
</dbReference>